<comment type="pathway">
    <text evidence="1 11">Metabolic intermediate biosynthesis; chorismate biosynthesis; chorismate from D-erythrose 4-phosphate and phosphoenolpyruvate: step 5/7.</text>
</comment>
<dbReference type="KEGG" id="aaq:AOC05_07550"/>
<comment type="similarity">
    <text evidence="2 11">Belongs to the shikimate kinase family.</text>
</comment>
<feature type="binding site" evidence="11">
    <location>
        <position position="151"/>
    </location>
    <ligand>
        <name>substrate</name>
    </ligand>
</feature>
<feature type="binding site" evidence="11">
    <location>
        <position position="48"/>
    </location>
    <ligand>
        <name>substrate</name>
    </ligand>
</feature>
<evidence type="ECO:0000256" key="9">
    <source>
        <dbReference type="ARBA" id="ARBA00023141"/>
    </source>
</evidence>
<evidence type="ECO:0000256" key="5">
    <source>
        <dbReference type="ARBA" id="ARBA00022679"/>
    </source>
</evidence>
<feature type="binding site" evidence="11">
    <location>
        <position position="30"/>
    </location>
    <ligand>
        <name>Mg(2+)</name>
        <dbReference type="ChEBI" id="CHEBI:18420"/>
    </ligand>
</feature>
<dbReference type="PANTHER" id="PTHR21087">
    <property type="entry name" value="SHIKIMATE KINASE"/>
    <property type="match status" value="1"/>
</dbReference>
<protein>
    <recommendedName>
        <fullName evidence="3 11">Shikimate kinase</fullName>
        <shortName evidence="11">SK</shortName>
        <ecNumber evidence="3 11">2.7.1.71</ecNumber>
    </recommendedName>
</protein>
<comment type="subcellular location">
    <subcellularLocation>
        <location evidence="11">Cytoplasm</location>
    </subcellularLocation>
</comment>
<evidence type="ECO:0000256" key="10">
    <source>
        <dbReference type="ARBA" id="ARBA00048567"/>
    </source>
</evidence>
<keyword evidence="5 11" id="KW-0808">Transferase</keyword>
<feature type="binding site" evidence="11">
    <location>
        <position position="96"/>
    </location>
    <ligand>
        <name>substrate</name>
    </ligand>
</feature>
<comment type="catalytic activity">
    <reaction evidence="10 11">
        <text>shikimate + ATP = 3-phosphoshikimate + ADP + H(+)</text>
        <dbReference type="Rhea" id="RHEA:13121"/>
        <dbReference type="ChEBI" id="CHEBI:15378"/>
        <dbReference type="ChEBI" id="CHEBI:30616"/>
        <dbReference type="ChEBI" id="CHEBI:36208"/>
        <dbReference type="ChEBI" id="CHEBI:145989"/>
        <dbReference type="ChEBI" id="CHEBI:456216"/>
        <dbReference type="EC" id="2.7.1.71"/>
    </reaction>
</comment>
<evidence type="ECO:0000256" key="6">
    <source>
        <dbReference type="ARBA" id="ARBA00022741"/>
    </source>
</evidence>
<keyword evidence="4 11" id="KW-0028">Amino-acid biosynthesis</keyword>
<dbReference type="GO" id="GO:0009423">
    <property type="term" value="P:chorismate biosynthetic process"/>
    <property type="evidence" value="ECO:0007669"/>
    <property type="project" value="UniProtKB-UniRule"/>
</dbReference>
<feature type="binding site" evidence="11">
    <location>
        <position position="71"/>
    </location>
    <ligand>
        <name>substrate</name>
    </ligand>
</feature>
<feature type="binding site" evidence="11">
    <location>
        <begin position="26"/>
        <end position="31"/>
    </location>
    <ligand>
        <name>ATP</name>
        <dbReference type="ChEBI" id="CHEBI:30616"/>
    </ligand>
</feature>
<keyword evidence="13" id="KW-1185">Reference proteome</keyword>
<proteinExistence type="inferred from homology"/>
<dbReference type="EC" id="2.7.1.71" evidence="3 11"/>
<reference evidence="13" key="1">
    <citation type="submission" date="2015-09" db="EMBL/GenBank/DDBJ databases">
        <title>Complete genome of Arthrobacter alpinus strain R3.8.</title>
        <authorList>
            <person name="See-Too W.S."/>
            <person name="Chan K.G."/>
        </authorList>
    </citation>
    <scope>NUCLEOTIDE SEQUENCE [LARGE SCALE GENOMIC DNA]</scope>
    <source>
        <strain evidence="13">R3.8</strain>
    </source>
</reference>
<evidence type="ECO:0000256" key="2">
    <source>
        <dbReference type="ARBA" id="ARBA00006997"/>
    </source>
</evidence>
<evidence type="ECO:0000256" key="11">
    <source>
        <dbReference type="HAMAP-Rule" id="MF_00109"/>
    </source>
</evidence>
<keyword evidence="8 11" id="KW-0067">ATP-binding</keyword>
<dbReference type="InterPro" id="IPR023000">
    <property type="entry name" value="Shikimate_kinase_CS"/>
</dbReference>
<keyword evidence="6 11" id="KW-0547">Nucleotide-binding</keyword>
<evidence type="ECO:0000256" key="3">
    <source>
        <dbReference type="ARBA" id="ARBA00012154"/>
    </source>
</evidence>
<dbReference type="GO" id="GO:0009073">
    <property type="term" value="P:aromatic amino acid family biosynthetic process"/>
    <property type="evidence" value="ECO:0007669"/>
    <property type="project" value="UniProtKB-KW"/>
</dbReference>
<organism evidence="12 13">
    <name type="scientific">Arthrobacter alpinus</name>
    <dbReference type="NCBI Taxonomy" id="656366"/>
    <lineage>
        <taxon>Bacteria</taxon>
        <taxon>Bacillati</taxon>
        <taxon>Actinomycetota</taxon>
        <taxon>Actinomycetes</taxon>
        <taxon>Micrococcales</taxon>
        <taxon>Micrococcaceae</taxon>
        <taxon>Arthrobacter</taxon>
    </lineage>
</organism>
<gene>
    <name evidence="11" type="primary">aroK</name>
    <name evidence="12" type="ORF">AOC05_07550</name>
</gene>
<dbReference type="InterPro" id="IPR000623">
    <property type="entry name" value="Shikimate_kinase/TSH1"/>
</dbReference>
<dbReference type="EMBL" id="CP012677">
    <property type="protein sequence ID" value="ALE92222.1"/>
    <property type="molecule type" value="Genomic_DNA"/>
</dbReference>
<dbReference type="HAMAP" id="MF_00109">
    <property type="entry name" value="Shikimate_kinase"/>
    <property type="match status" value="1"/>
</dbReference>
<evidence type="ECO:0000313" key="12">
    <source>
        <dbReference type="EMBL" id="ALE92222.1"/>
    </source>
</evidence>
<dbReference type="GO" id="GO:0005829">
    <property type="term" value="C:cytosol"/>
    <property type="evidence" value="ECO:0007669"/>
    <property type="project" value="TreeGrafter"/>
</dbReference>
<comment type="cofactor">
    <cofactor evidence="11">
        <name>Mg(2+)</name>
        <dbReference type="ChEBI" id="CHEBI:18420"/>
    </cofactor>
    <text evidence="11">Binds 1 Mg(2+) ion per subunit.</text>
</comment>
<dbReference type="CDD" id="cd00464">
    <property type="entry name" value="SK"/>
    <property type="match status" value="1"/>
</dbReference>
<dbReference type="GO" id="GO:0004765">
    <property type="term" value="F:shikimate kinase activity"/>
    <property type="evidence" value="ECO:0007669"/>
    <property type="project" value="UniProtKB-UniRule"/>
</dbReference>
<sequence>MDAATECAEKPHYRPGRPIVMIGPMAVGKSVIGSELARALGIEFVDTDQRIVAKHGAIPRIFSARGEHHFRQLEARAVAQVLDAEQPKTVVLSVGGGAVLDSGTQQLLAKTTVVFLRATLETVRERILRTSGRPLLAADPVETWSRLAAARGPVYARLADITIDVSNSSVPELVTQLISMLAEESRKENPEQ</sequence>
<dbReference type="PATRIC" id="fig|656366.3.peg.1618"/>
<comment type="subunit">
    <text evidence="11">Monomer.</text>
</comment>
<dbReference type="Proteomes" id="UP000062833">
    <property type="component" value="Chromosome"/>
</dbReference>
<dbReference type="UniPathway" id="UPA00053">
    <property type="reaction ID" value="UER00088"/>
</dbReference>
<dbReference type="InterPro" id="IPR027417">
    <property type="entry name" value="P-loop_NTPase"/>
</dbReference>
<evidence type="ECO:0000256" key="7">
    <source>
        <dbReference type="ARBA" id="ARBA00022777"/>
    </source>
</evidence>
<dbReference type="SUPFAM" id="SSF52540">
    <property type="entry name" value="P-loop containing nucleoside triphosphate hydrolases"/>
    <property type="match status" value="1"/>
</dbReference>
<dbReference type="PROSITE" id="PS01128">
    <property type="entry name" value="SHIKIMATE_KINASE"/>
    <property type="match status" value="1"/>
</dbReference>
<accession>A0A0M4QMC2</accession>
<evidence type="ECO:0000256" key="8">
    <source>
        <dbReference type="ARBA" id="ARBA00022840"/>
    </source>
</evidence>
<dbReference type="PRINTS" id="PR01100">
    <property type="entry name" value="SHIKIMTKNASE"/>
</dbReference>
<keyword evidence="7 11" id="KW-0418">Kinase</keyword>
<dbReference type="Gene3D" id="3.40.50.300">
    <property type="entry name" value="P-loop containing nucleotide triphosphate hydrolases"/>
    <property type="match status" value="1"/>
</dbReference>
<comment type="caution">
    <text evidence="11">Lacks conserved residue(s) required for the propagation of feature annotation.</text>
</comment>
<dbReference type="AlphaFoldDB" id="A0A0M4QMC2"/>
<feature type="binding site" evidence="11">
    <location>
        <position position="133"/>
    </location>
    <ligand>
        <name>ATP</name>
        <dbReference type="ChEBI" id="CHEBI:30616"/>
    </ligand>
</feature>
<dbReference type="InterPro" id="IPR031322">
    <property type="entry name" value="Shikimate/glucono_kinase"/>
</dbReference>
<comment type="function">
    <text evidence="11">Catalyzes the specific phosphorylation of the 3-hydroxyl group of shikimic acid using ATP as a cosubstrate.</text>
</comment>
<dbReference type="Pfam" id="PF01202">
    <property type="entry name" value="SKI"/>
    <property type="match status" value="1"/>
</dbReference>
<keyword evidence="11" id="KW-0460">Magnesium</keyword>
<dbReference type="GO" id="GO:0005524">
    <property type="term" value="F:ATP binding"/>
    <property type="evidence" value="ECO:0007669"/>
    <property type="project" value="UniProtKB-UniRule"/>
</dbReference>
<evidence type="ECO:0000313" key="13">
    <source>
        <dbReference type="Proteomes" id="UP000062833"/>
    </source>
</evidence>
<dbReference type="OrthoDB" id="9800332at2"/>
<dbReference type="PANTHER" id="PTHR21087:SF16">
    <property type="entry name" value="SHIKIMATE KINASE 1, CHLOROPLASTIC"/>
    <property type="match status" value="1"/>
</dbReference>
<evidence type="ECO:0000256" key="1">
    <source>
        <dbReference type="ARBA" id="ARBA00004842"/>
    </source>
</evidence>
<keyword evidence="9 11" id="KW-0057">Aromatic amino acid biosynthesis</keyword>
<keyword evidence="11" id="KW-0479">Metal-binding</keyword>
<dbReference type="GO" id="GO:0008652">
    <property type="term" value="P:amino acid biosynthetic process"/>
    <property type="evidence" value="ECO:0007669"/>
    <property type="project" value="UniProtKB-KW"/>
</dbReference>
<dbReference type="GO" id="GO:0000287">
    <property type="term" value="F:magnesium ion binding"/>
    <property type="evidence" value="ECO:0007669"/>
    <property type="project" value="UniProtKB-UniRule"/>
</dbReference>
<name>A0A0M4QMC2_9MICC</name>
<evidence type="ECO:0000256" key="4">
    <source>
        <dbReference type="ARBA" id="ARBA00022605"/>
    </source>
</evidence>
<keyword evidence="11" id="KW-0963">Cytoplasm</keyword>